<evidence type="ECO:0000313" key="3">
    <source>
        <dbReference type="EMBL" id="GMA42247.1"/>
    </source>
</evidence>
<dbReference type="SUPFAM" id="SSF54197">
    <property type="entry name" value="HIT-like"/>
    <property type="match status" value="1"/>
</dbReference>
<protein>
    <recommendedName>
        <fullName evidence="2">DUF4921 domain-containing protein</fullName>
    </recommendedName>
</protein>
<name>A0ABQ6IZW7_9MICO</name>
<accession>A0ABQ6IZW7</accession>
<evidence type="ECO:0000313" key="4">
    <source>
        <dbReference type="Proteomes" id="UP001157126"/>
    </source>
</evidence>
<dbReference type="EMBL" id="BSUO01000001">
    <property type="protein sequence ID" value="GMA42247.1"/>
    <property type="molecule type" value="Genomic_DNA"/>
</dbReference>
<keyword evidence="4" id="KW-1185">Reference proteome</keyword>
<evidence type="ECO:0000256" key="1">
    <source>
        <dbReference type="SAM" id="MobiDB-lite"/>
    </source>
</evidence>
<sequence length="456" mass="49646">MAHRRRNGPARGGARAGSPVTIMADGTIKAVHPLSGTRVWTVPGRGGRPIATGDSGRMAEGPIGRGVPCAFCPERSADVPPEKARVVRDVDGAFTTVLRPPPPGSPVDDGNRGNGEDSESPEGVTEFRLIPNLFEIVSYAYWRENHGLTPSPEARAQHEAWMSTARGRERVEGVLRARFLAAGGAQEKWERLAESERLAGSMAFFGGGHDLVVARRHLTDGPEPGLASSGTMSPAEHAAYTRFTVETMGRLYAEIPAAAYVATFQNWLARAGASFDHLHKQIVAIDEHGEQVGRELARLAEDPRLYDHHVALARDLGLVVVENDHAVAFAGFGHRHPTFEIYAKDPECRPFELETAQVNGMSDVLHALHVATGPHIACNEEWHHRPIGVATPMPWRIQLKWRTSTLAGFEGGTRIYVTTISPWELRDRALDALAAPDRRARLASGLRLGGKHPMPT</sequence>
<dbReference type="RefSeq" id="WP_284305688.1">
    <property type="nucleotide sequence ID" value="NZ_BSUO01000001.1"/>
</dbReference>
<dbReference type="InterPro" id="IPR032576">
    <property type="entry name" value="DUF4921"/>
</dbReference>
<gene>
    <name evidence="3" type="ORF">GCM10025883_42920</name>
</gene>
<evidence type="ECO:0000259" key="2">
    <source>
        <dbReference type="Pfam" id="PF16268"/>
    </source>
</evidence>
<reference evidence="4" key="1">
    <citation type="journal article" date="2019" name="Int. J. Syst. Evol. Microbiol.">
        <title>The Global Catalogue of Microorganisms (GCM) 10K type strain sequencing project: providing services to taxonomists for standard genome sequencing and annotation.</title>
        <authorList>
            <consortium name="The Broad Institute Genomics Platform"/>
            <consortium name="The Broad Institute Genome Sequencing Center for Infectious Disease"/>
            <person name="Wu L."/>
            <person name="Ma J."/>
        </authorList>
    </citation>
    <scope>NUCLEOTIDE SEQUENCE [LARGE SCALE GENOMIC DNA]</scope>
    <source>
        <strain evidence="4">NBRC 113072</strain>
    </source>
</reference>
<comment type="caution">
    <text evidence="3">The sequence shown here is derived from an EMBL/GenBank/DDBJ whole genome shotgun (WGS) entry which is preliminary data.</text>
</comment>
<proteinExistence type="predicted"/>
<dbReference type="Pfam" id="PF16268">
    <property type="entry name" value="DUF4921"/>
    <property type="match status" value="1"/>
</dbReference>
<feature type="region of interest" description="Disordered" evidence="1">
    <location>
        <begin position="94"/>
        <end position="123"/>
    </location>
</feature>
<dbReference type="InterPro" id="IPR036265">
    <property type="entry name" value="HIT-like_sf"/>
</dbReference>
<organism evidence="3 4">
    <name type="scientific">Mobilicoccus caccae</name>
    <dbReference type="NCBI Taxonomy" id="1859295"/>
    <lineage>
        <taxon>Bacteria</taxon>
        <taxon>Bacillati</taxon>
        <taxon>Actinomycetota</taxon>
        <taxon>Actinomycetes</taxon>
        <taxon>Micrococcales</taxon>
        <taxon>Dermatophilaceae</taxon>
        <taxon>Mobilicoccus</taxon>
    </lineage>
</organism>
<feature type="domain" description="DUF4921" evidence="2">
    <location>
        <begin position="23"/>
        <end position="450"/>
    </location>
</feature>
<dbReference type="Gene3D" id="3.30.428.10">
    <property type="entry name" value="HIT-like"/>
    <property type="match status" value="1"/>
</dbReference>
<dbReference type="Proteomes" id="UP001157126">
    <property type="component" value="Unassembled WGS sequence"/>
</dbReference>